<keyword evidence="2" id="KW-1185">Reference proteome</keyword>
<sequence>MTLHPGDSCVNNWMLKAMAKDSGFLKHKRITNHSVRKFLGTKMSIFSSGLVICPMRSSPELDNSRAVVNHVGDIHTGIFVDYFGRTNFENAIRHLFPMGSSSRRDSIGIQGYISTFLKFPTRVLPIDHRT</sequence>
<reference evidence="1" key="2">
    <citation type="submission" date="2020-11" db="EMBL/GenBank/DDBJ databases">
        <authorList>
            <person name="McCartney M.A."/>
            <person name="Auch B."/>
            <person name="Kono T."/>
            <person name="Mallez S."/>
            <person name="Becker A."/>
            <person name="Gohl D.M."/>
            <person name="Silverstein K.A.T."/>
            <person name="Koren S."/>
            <person name="Bechman K.B."/>
            <person name="Herman A."/>
            <person name="Abrahante J.E."/>
            <person name="Garbe J."/>
        </authorList>
    </citation>
    <scope>NUCLEOTIDE SEQUENCE</scope>
    <source>
        <strain evidence="1">Duluth1</strain>
        <tissue evidence="1">Whole animal</tissue>
    </source>
</reference>
<gene>
    <name evidence="1" type="ORF">DPMN_103170</name>
</gene>
<name>A0A9D4K0J6_DREPO</name>
<organism evidence="1 2">
    <name type="scientific">Dreissena polymorpha</name>
    <name type="common">Zebra mussel</name>
    <name type="synonym">Mytilus polymorpha</name>
    <dbReference type="NCBI Taxonomy" id="45954"/>
    <lineage>
        <taxon>Eukaryota</taxon>
        <taxon>Metazoa</taxon>
        <taxon>Spiralia</taxon>
        <taxon>Lophotrochozoa</taxon>
        <taxon>Mollusca</taxon>
        <taxon>Bivalvia</taxon>
        <taxon>Autobranchia</taxon>
        <taxon>Heteroconchia</taxon>
        <taxon>Euheterodonta</taxon>
        <taxon>Imparidentia</taxon>
        <taxon>Neoheterodontei</taxon>
        <taxon>Myida</taxon>
        <taxon>Dreissenoidea</taxon>
        <taxon>Dreissenidae</taxon>
        <taxon>Dreissena</taxon>
    </lineage>
</organism>
<dbReference type="AlphaFoldDB" id="A0A9D4K0J6"/>
<comment type="caution">
    <text evidence="1">The sequence shown here is derived from an EMBL/GenBank/DDBJ whole genome shotgun (WGS) entry which is preliminary data.</text>
</comment>
<dbReference type="EMBL" id="JAIWYP010000004">
    <property type="protein sequence ID" value="KAH3829939.1"/>
    <property type="molecule type" value="Genomic_DNA"/>
</dbReference>
<protein>
    <submittedName>
        <fullName evidence="1">Uncharacterized protein</fullName>
    </submittedName>
</protein>
<evidence type="ECO:0000313" key="2">
    <source>
        <dbReference type="Proteomes" id="UP000828390"/>
    </source>
</evidence>
<evidence type="ECO:0000313" key="1">
    <source>
        <dbReference type="EMBL" id="KAH3829939.1"/>
    </source>
</evidence>
<proteinExistence type="predicted"/>
<reference evidence="1" key="1">
    <citation type="journal article" date="2019" name="bioRxiv">
        <title>The Genome of the Zebra Mussel, Dreissena polymorpha: A Resource for Invasive Species Research.</title>
        <authorList>
            <person name="McCartney M.A."/>
            <person name="Auch B."/>
            <person name="Kono T."/>
            <person name="Mallez S."/>
            <person name="Zhang Y."/>
            <person name="Obille A."/>
            <person name="Becker A."/>
            <person name="Abrahante J.E."/>
            <person name="Garbe J."/>
            <person name="Badalamenti J.P."/>
            <person name="Herman A."/>
            <person name="Mangelson H."/>
            <person name="Liachko I."/>
            <person name="Sullivan S."/>
            <person name="Sone E.D."/>
            <person name="Koren S."/>
            <person name="Silverstein K.A.T."/>
            <person name="Beckman K.B."/>
            <person name="Gohl D.M."/>
        </authorList>
    </citation>
    <scope>NUCLEOTIDE SEQUENCE</scope>
    <source>
        <strain evidence="1">Duluth1</strain>
        <tissue evidence="1">Whole animal</tissue>
    </source>
</reference>
<accession>A0A9D4K0J6</accession>
<dbReference type="Proteomes" id="UP000828390">
    <property type="component" value="Unassembled WGS sequence"/>
</dbReference>